<reference evidence="2 3" key="1">
    <citation type="submission" date="2018-04" db="EMBL/GenBank/DDBJ databases">
        <title>Sphingobacterium cortibacter sp. nov.</title>
        <authorList>
            <person name="Li Y."/>
        </authorList>
    </citation>
    <scope>NUCLEOTIDE SEQUENCE [LARGE SCALE GENOMIC DNA]</scope>
    <source>
        <strain evidence="2 3">2c-3</strain>
    </source>
</reference>
<dbReference type="AlphaFoldDB" id="A0A2T8HIW4"/>
<dbReference type="RefSeq" id="WP_116775966.1">
    <property type="nucleotide sequence ID" value="NZ_QDKG01000003.1"/>
</dbReference>
<feature type="transmembrane region" description="Helical" evidence="1">
    <location>
        <begin position="173"/>
        <end position="193"/>
    </location>
</feature>
<feature type="transmembrane region" description="Helical" evidence="1">
    <location>
        <begin position="205"/>
        <end position="227"/>
    </location>
</feature>
<feature type="transmembrane region" description="Helical" evidence="1">
    <location>
        <begin position="378"/>
        <end position="401"/>
    </location>
</feature>
<comment type="caution">
    <text evidence="2">The sequence shown here is derived from an EMBL/GenBank/DDBJ whole genome shotgun (WGS) entry which is preliminary data.</text>
</comment>
<evidence type="ECO:0000313" key="2">
    <source>
        <dbReference type="EMBL" id="PVH25381.1"/>
    </source>
</evidence>
<name>A0A2T8HIW4_9SPHI</name>
<feature type="transmembrane region" description="Helical" evidence="1">
    <location>
        <begin position="111"/>
        <end position="135"/>
    </location>
</feature>
<protein>
    <submittedName>
        <fullName evidence="2">Uncharacterized protein</fullName>
    </submittedName>
</protein>
<feature type="transmembrane region" description="Helical" evidence="1">
    <location>
        <begin position="453"/>
        <end position="474"/>
    </location>
</feature>
<proteinExistence type="predicted"/>
<feature type="transmembrane region" description="Helical" evidence="1">
    <location>
        <begin position="422"/>
        <end position="441"/>
    </location>
</feature>
<accession>A0A2T8HIW4</accession>
<keyword evidence="1" id="KW-1133">Transmembrane helix</keyword>
<feature type="transmembrane region" description="Helical" evidence="1">
    <location>
        <begin position="281"/>
        <end position="300"/>
    </location>
</feature>
<organism evidence="2 3">
    <name type="scientific">Sphingobacterium corticibacter</name>
    <dbReference type="NCBI Taxonomy" id="2171749"/>
    <lineage>
        <taxon>Bacteria</taxon>
        <taxon>Pseudomonadati</taxon>
        <taxon>Bacteroidota</taxon>
        <taxon>Sphingobacteriia</taxon>
        <taxon>Sphingobacteriales</taxon>
        <taxon>Sphingobacteriaceae</taxon>
        <taxon>Sphingobacterium</taxon>
    </lineage>
</organism>
<feature type="transmembrane region" description="Helical" evidence="1">
    <location>
        <begin position="306"/>
        <end position="327"/>
    </location>
</feature>
<keyword evidence="1" id="KW-0472">Membrane</keyword>
<evidence type="ECO:0000256" key="1">
    <source>
        <dbReference type="SAM" id="Phobius"/>
    </source>
</evidence>
<evidence type="ECO:0000313" key="3">
    <source>
        <dbReference type="Proteomes" id="UP000245627"/>
    </source>
</evidence>
<dbReference type="Proteomes" id="UP000245627">
    <property type="component" value="Unassembled WGS sequence"/>
</dbReference>
<feature type="transmembrane region" description="Helical" evidence="1">
    <location>
        <begin position="348"/>
        <end position="372"/>
    </location>
</feature>
<feature type="transmembrane region" description="Helical" evidence="1">
    <location>
        <begin position="23"/>
        <end position="48"/>
    </location>
</feature>
<dbReference type="InterPro" id="IPR043742">
    <property type="entry name" value="DUF5687"/>
</dbReference>
<dbReference type="Pfam" id="PF18940">
    <property type="entry name" value="DUF5687"/>
    <property type="match status" value="1"/>
</dbReference>
<gene>
    <name evidence="2" type="ORF">DC487_10720</name>
</gene>
<dbReference type="OrthoDB" id="1014144at2"/>
<dbReference type="EMBL" id="QDKG01000003">
    <property type="protein sequence ID" value="PVH25381.1"/>
    <property type="molecule type" value="Genomic_DNA"/>
</dbReference>
<feature type="transmembrane region" description="Helical" evidence="1">
    <location>
        <begin position="141"/>
        <end position="161"/>
    </location>
</feature>
<keyword evidence="3" id="KW-1185">Reference proteome</keyword>
<keyword evidence="1" id="KW-0812">Transmembrane</keyword>
<sequence>MFVKFLALEWKSLFRSANVGHSILIKTLLAFFALLFAIGLLAIGHSMYDILDESSDHLFPMQQVNRYLLVWFLSELGLRFFMQQLPILNIKPFLIQRISRDTLTHYLLSKSLFTFYNLLAPLLFIPFAIACWSIGDYSGLQILGWLVAVIGTSLSLHFFNFSIQQSLSAHWRLASIIVLVVAILILLDYLHVLSVSDQIAAFYELVLLHPSLAVLPILLIVVSYLLIYRSLRHQLYLEGRAHSRKNSTKTDDIRWIDQLGRYAPVIRLDLKLLWRNKRTKSLLTTAFFGLLYGLLFYNNSSSSSQGMLVFVGIFMTGLFTLNFGQFVPAWDSSYYSIIHTQRINIQDYLGAKSILLYISIIFGMILTIPYVYFGKEILMINLSTAVYNLGVNVPIILYFGTYNKKRVDLEKSQFFNYQGMGAAQWIMMLPALLIPVILWSIVQAFTTFETTCLIFVVLGMIGLCFRNVWLRIIARRYHARKYAMLEGFKQVGE</sequence>